<protein>
    <submittedName>
        <fullName evidence="7">ABC-type transport system permease protein (Probable substrate branched-chain amino acids)</fullName>
    </submittedName>
</protein>
<dbReference type="KEGG" id="nph:NP_3428A"/>
<feature type="transmembrane region" description="Helical" evidence="6">
    <location>
        <begin position="261"/>
        <end position="284"/>
    </location>
</feature>
<dbReference type="InterPro" id="IPR043428">
    <property type="entry name" value="LivM-like"/>
</dbReference>
<accession>A0A1U7EX97</accession>
<evidence type="ECO:0000256" key="4">
    <source>
        <dbReference type="ARBA" id="ARBA00022989"/>
    </source>
</evidence>
<dbReference type="GO" id="GO:0005886">
    <property type="term" value="C:plasma membrane"/>
    <property type="evidence" value="ECO:0007669"/>
    <property type="project" value="UniProtKB-SubCell"/>
</dbReference>
<dbReference type="eggNOG" id="arCOG01275">
    <property type="taxonomic scope" value="Archaea"/>
</dbReference>
<keyword evidence="5 6" id="KW-0472">Membrane</keyword>
<dbReference type="PANTHER" id="PTHR30482">
    <property type="entry name" value="HIGH-AFFINITY BRANCHED-CHAIN AMINO ACID TRANSPORT SYSTEM PERMEASE"/>
    <property type="match status" value="1"/>
</dbReference>
<dbReference type="STRING" id="348780.NP_3428A"/>
<feature type="transmembrane region" description="Helical" evidence="6">
    <location>
        <begin position="16"/>
        <end position="33"/>
    </location>
</feature>
<feature type="transmembrane region" description="Helical" evidence="6">
    <location>
        <begin position="296"/>
        <end position="312"/>
    </location>
</feature>
<keyword evidence="2" id="KW-1003">Cell membrane</keyword>
<dbReference type="EnsemblBacteria" id="CAI49805">
    <property type="protein sequence ID" value="CAI49805"/>
    <property type="gene ID" value="NP_3428A"/>
</dbReference>
<keyword evidence="8" id="KW-1185">Reference proteome</keyword>
<dbReference type="Pfam" id="PF02653">
    <property type="entry name" value="BPD_transp_2"/>
    <property type="match status" value="1"/>
</dbReference>
<dbReference type="Proteomes" id="UP000002698">
    <property type="component" value="Chromosome"/>
</dbReference>
<comment type="subcellular location">
    <subcellularLocation>
        <location evidence="1">Cell membrane</location>
        <topology evidence="1">Multi-pass membrane protein</topology>
    </subcellularLocation>
</comment>
<feature type="transmembrane region" description="Helical" evidence="6">
    <location>
        <begin position="39"/>
        <end position="58"/>
    </location>
</feature>
<name>A0A1U7EX97_NATPD</name>
<feature type="transmembrane region" description="Helical" evidence="6">
    <location>
        <begin position="174"/>
        <end position="194"/>
    </location>
</feature>
<dbReference type="AlphaFoldDB" id="A0A1U7EX97"/>
<dbReference type="PANTHER" id="PTHR30482:SF17">
    <property type="entry name" value="ABC TRANSPORTER ATP-BINDING PROTEIN"/>
    <property type="match status" value="1"/>
</dbReference>
<dbReference type="GeneID" id="3702390"/>
<dbReference type="CDD" id="cd06581">
    <property type="entry name" value="TM_PBP1_LivM_like"/>
    <property type="match status" value="1"/>
</dbReference>
<gene>
    <name evidence="7" type="primary">livM4</name>
    <name evidence="7" type="synonym">abc08p2</name>
    <name evidence="7" type="ordered locus">NP_3428A</name>
</gene>
<evidence type="ECO:0000313" key="7">
    <source>
        <dbReference type="EMBL" id="CAI49805.1"/>
    </source>
</evidence>
<dbReference type="OrthoDB" id="30958at2157"/>
<evidence type="ECO:0000256" key="3">
    <source>
        <dbReference type="ARBA" id="ARBA00022692"/>
    </source>
</evidence>
<dbReference type="EMBL" id="CR936257">
    <property type="protein sequence ID" value="CAI49805.1"/>
    <property type="molecule type" value="Genomic_DNA"/>
</dbReference>
<feature type="transmembrane region" description="Helical" evidence="6">
    <location>
        <begin position="92"/>
        <end position="112"/>
    </location>
</feature>
<feature type="transmembrane region" description="Helical" evidence="6">
    <location>
        <begin position="63"/>
        <end position="80"/>
    </location>
</feature>
<dbReference type="RefSeq" id="WP_011323425.1">
    <property type="nucleotide sequence ID" value="NC_007426.1"/>
</dbReference>
<organism evidence="7 8">
    <name type="scientific">Natronomonas pharaonis (strain ATCC 35678 / DSM 2160 / CIP 103997 / JCM 8858 / NBRC 14720 / NCIMB 2260 / Gabara)</name>
    <name type="common">Halobacterium pharaonis</name>
    <dbReference type="NCBI Taxonomy" id="348780"/>
    <lineage>
        <taxon>Archaea</taxon>
        <taxon>Methanobacteriati</taxon>
        <taxon>Methanobacteriota</taxon>
        <taxon>Stenosarchaea group</taxon>
        <taxon>Halobacteria</taxon>
        <taxon>Halobacteriales</taxon>
        <taxon>Natronomonadaceae</taxon>
        <taxon>Natronomonas</taxon>
    </lineage>
</organism>
<proteinExistence type="predicted"/>
<evidence type="ECO:0000256" key="2">
    <source>
        <dbReference type="ARBA" id="ARBA00022475"/>
    </source>
</evidence>
<evidence type="ECO:0000256" key="6">
    <source>
        <dbReference type="SAM" id="Phobius"/>
    </source>
</evidence>
<reference evidence="7 8" key="1">
    <citation type="journal article" date="2005" name="Genome Res.">
        <title>Living with two extremes: conclusions from the genome sequence of Natronomonas pharaonis.</title>
        <authorList>
            <person name="Falb M."/>
            <person name="Pfeiffer F."/>
            <person name="Palm P."/>
            <person name="Rodewald K."/>
            <person name="Hickmann V."/>
            <person name="Tittor J."/>
            <person name="Oesterhelt D."/>
        </authorList>
    </citation>
    <scope>NUCLEOTIDE SEQUENCE [LARGE SCALE GENOMIC DNA]</scope>
    <source>
        <strain evidence="8">ATCC 35678 / DSM 2160 / CIP 103997 / JCM 8858 / NBRC 14720 / NCIMB 2260 / Gabara</strain>
    </source>
</reference>
<evidence type="ECO:0000256" key="1">
    <source>
        <dbReference type="ARBA" id="ARBA00004651"/>
    </source>
</evidence>
<sequence length="334" mass="36197">MSRLGRIRNALGDKRVLGGIGLFVLLALIPATGRGFESFLVIWMMCFAIAALGFNVLLGYTGLLSFGHAAFFGSAAYAMAIGMDRLGIESLIVLLVFAVAVAGLLGLAMALLTLRSNEIYFALLTLALAQLVYVVGVRDIYGLSGGTDGMSVGTPDFLGLGLNELAFNTYMLGFYYYIVLLFLAGTILLMWAMLRSPFGLTLKMIRENPERAMMSGVPVERYRTYSMTLSAMITGLGGALYAVQLGRITPDQLYWVQSGEIVFMALLGGMGTFFGPIVGAAAFIGLQELTLRFTEYWHFVMGLILLIVVVTLREDGIWGGIKQASERFRGGDDS</sequence>
<dbReference type="InterPro" id="IPR001851">
    <property type="entry name" value="ABC_transp_permease"/>
</dbReference>
<keyword evidence="4 6" id="KW-1133">Transmembrane helix</keyword>
<feature type="transmembrane region" description="Helical" evidence="6">
    <location>
        <begin position="119"/>
        <end position="136"/>
    </location>
</feature>
<evidence type="ECO:0000256" key="5">
    <source>
        <dbReference type="ARBA" id="ARBA00023136"/>
    </source>
</evidence>
<feature type="transmembrane region" description="Helical" evidence="6">
    <location>
        <begin position="222"/>
        <end position="241"/>
    </location>
</feature>
<keyword evidence="3 6" id="KW-0812">Transmembrane</keyword>
<dbReference type="HOGENOM" id="CLU_031365_0_1_2"/>
<evidence type="ECO:0000313" key="8">
    <source>
        <dbReference type="Proteomes" id="UP000002698"/>
    </source>
</evidence>
<dbReference type="GO" id="GO:0015658">
    <property type="term" value="F:branched-chain amino acid transmembrane transporter activity"/>
    <property type="evidence" value="ECO:0007669"/>
    <property type="project" value="InterPro"/>
</dbReference>